<evidence type="ECO:0000256" key="2">
    <source>
        <dbReference type="ARBA" id="ARBA00022801"/>
    </source>
</evidence>
<gene>
    <name evidence="5" type="ORF">GCM10009733_032070</name>
</gene>
<protein>
    <recommendedName>
        <fullName evidence="7">DUF11 domain-containing protein</fullName>
    </recommendedName>
</protein>
<evidence type="ECO:0000313" key="6">
    <source>
        <dbReference type="Proteomes" id="UP001500064"/>
    </source>
</evidence>
<keyword evidence="2" id="KW-0378">Hydrolase</keyword>
<dbReference type="InterPro" id="IPR002053">
    <property type="entry name" value="Glyco_hydro_25"/>
</dbReference>
<dbReference type="PANTHER" id="PTHR34135:SF4">
    <property type="entry name" value="GLYCOSYL HYDROLASE, PUTATIVE (AFU_ORTHOLOGUE AFUA_4G14420)-RELATED"/>
    <property type="match status" value="1"/>
</dbReference>
<proteinExistence type="inferred from homology"/>
<comment type="similarity">
    <text evidence="1">Belongs to the glycosyl hydrolase 25 family.</text>
</comment>
<dbReference type="Gene3D" id="3.20.20.80">
    <property type="entry name" value="Glycosidases"/>
    <property type="match status" value="1"/>
</dbReference>
<organism evidence="5 6">
    <name type="scientific">Nonomuraea maheshkhaliensis</name>
    <dbReference type="NCBI Taxonomy" id="419590"/>
    <lineage>
        <taxon>Bacteria</taxon>
        <taxon>Bacillati</taxon>
        <taxon>Actinomycetota</taxon>
        <taxon>Actinomycetes</taxon>
        <taxon>Streptosporangiales</taxon>
        <taxon>Streptosporangiaceae</taxon>
        <taxon>Nonomuraea</taxon>
    </lineage>
</organism>
<dbReference type="InterPro" id="IPR017853">
    <property type="entry name" value="GH"/>
</dbReference>
<dbReference type="Pfam" id="PF01183">
    <property type="entry name" value="Glyco_hydro_25"/>
    <property type="match status" value="1"/>
</dbReference>
<evidence type="ECO:0000256" key="4">
    <source>
        <dbReference type="SAM" id="MobiDB-lite"/>
    </source>
</evidence>
<keyword evidence="3" id="KW-0326">Glycosidase</keyword>
<dbReference type="Gene3D" id="3.40.50.300">
    <property type="entry name" value="P-loop containing nucleotide triphosphate hydrolases"/>
    <property type="match status" value="1"/>
</dbReference>
<dbReference type="CDD" id="cd06412">
    <property type="entry name" value="GH25_CH-type"/>
    <property type="match status" value="1"/>
</dbReference>
<name>A0ABN2F6A5_9ACTN</name>
<dbReference type="SUPFAM" id="SSF51445">
    <property type="entry name" value="(Trans)glycosidases"/>
    <property type="match status" value="1"/>
</dbReference>
<comment type="caution">
    <text evidence="5">The sequence shown here is derived from an EMBL/GenBank/DDBJ whole genome shotgun (WGS) entry which is preliminary data.</text>
</comment>
<dbReference type="InterPro" id="IPR018077">
    <property type="entry name" value="Glyco_hydro_fam25_subgr"/>
</dbReference>
<evidence type="ECO:0008006" key="7">
    <source>
        <dbReference type="Google" id="ProtNLM"/>
    </source>
</evidence>
<dbReference type="RefSeq" id="WP_346105448.1">
    <property type="nucleotide sequence ID" value="NZ_BAAAMU010000019.1"/>
</dbReference>
<evidence type="ECO:0000256" key="3">
    <source>
        <dbReference type="ARBA" id="ARBA00023295"/>
    </source>
</evidence>
<reference evidence="5 6" key="1">
    <citation type="journal article" date="2019" name="Int. J. Syst. Evol. Microbiol.">
        <title>The Global Catalogue of Microorganisms (GCM) 10K type strain sequencing project: providing services to taxonomists for standard genome sequencing and annotation.</title>
        <authorList>
            <consortium name="The Broad Institute Genomics Platform"/>
            <consortium name="The Broad Institute Genome Sequencing Center for Infectious Disease"/>
            <person name="Wu L."/>
            <person name="Ma J."/>
        </authorList>
    </citation>
    <scope>NUCLEOTIDE SEQUENCE [LARGE SCALE GENOMIC DNA]</scope>
    <source>
        <strain evidence="5 6">JCM 13929</strain>
    </source>
</reference>
<dbReference type="SMART" id="SM00641">
    <property type="entry name" value="Glyco_25"/>
    <property type="match status" value="1"/>
</dbReference>
<keyword evidence="6" id="KW-1185">Reference proteome</keyword>
<accession>A0ABN2F6A5</accession>
<evidence type="ECO:0000256" key="1">
    <source>
        <dbReference type="ARBA" id="ARBA00010646"/>
    </source>
</evidence>
<dbReference type="EMBL" id="BAAAMU010000019">
    <property type="protein sequence ID" value="GAA1632701.1"/>
    <property type="molecule type" value="Genomic_DNA"/>
</dbReference>
<feature type="region of interest" description="Disordered" evidence="4">
    <location>
        <begin position="1"/>
        <end position="22"/>
    </location>
</feature>
<dbReference type="SUPFAM" id="SSF52540">
    <property type="entry name" value="P-loop containing nucleoside triphosphate hydrolases"/>
    <property type="match status" value="1"/>
</dbReference>
<dbReference type="InterPro" id="IPR027417">
    <property type="entry name" value="P-loop_NTPase"/>
</dbReference>
<dbReference type="Proteomes" id="UP001500064">
    <property type="component" value="Unassembled WGS sequence"/>
</dbReference>
<sequence>MRTRRPRNGLPGSGKSTPARALGRELGWPVLSKDAIKETLADTLDRPGGVGEAEWSTALGRAAAESLWTLPATAGRGAVLESPWPAGAAPCAPGPLRRGRTMAGMGGGRATAGSRARVLARYRKRGGNFRACGIVQGSAMICGVKRLWLYTVIATIGMTGVAHAAEVPGVDVSNWTGEIDWAAVASGGGKFAFVHATEGTDYRSPSFEAQFSGAASAGLVRGAYHFAQPHESDGTAQADHFLRNGGNWMSDGQTLPGVLDLEDNPYKDTNGKNNCYDLSAADMVTWIKDFTKKYRAATGRHAIIYTTTSWWQTCTGNTTTFKSNPLWLARWGSEVGELPKGWKKHTFWQSAEKGTLAGGQNVFNGSESQLKSLANPPAEVRVGGRAVSRKSYTVTISNTGPHPVKDVKLTGRTFGGQRVVKAPGCTFSGTAVNCRIGELPLGRKKTFTITTRPSRSKGTVGLNVTVGSVKLVLKAR</sequence>
<evidence type="ECO:0000313" key="5">
    <source>
        <dbReference type="EMBL" id="GAA1632701.1"/>
    </source>
</evidence>
<dbReference type="PANTHER" id="PTHR34135">
    <property type="entry name" value="LYSOZYME"/>
    <property type="match status" value="1"/>
</dbReference>
<dbReference type="PROSITE" id="PS51904">
    <property type="entry name" value="GLYCOSYL_HYDROL_F25_2"/>
    <property type="match status" value="1"/>
</dbReference>